<evidence type="ECO:0000313" key="3">
    <source>
        <dbReference type="Proteomes" id="UP001530377"/>
    </source>
</evidence>
<evidence type="ECO:0000313" key="2">
    <source>
        <dbReference type="EMBL" id="KAL3822577.1"/>
    </source>
</evidence>
<gene>
    <name evidence="2" type="ORF">ACHAXA_007688</name>
</gene>
<name>A0ABD3SE22_9STRA</name>
<comment type="caution">
    <text evidence="2">The sequence shown here is derived from an EMBL/GenBank/DDBJ whole genome shotgun (WGS) entry which is preliminary data.</text>
</comment>
<protein>
    <submittedName>
        <fullName evidence="2">Uncharacterized protein</fullName>
    </submittedName>
</protein>
<sequence length="230" mass="25561">MVDDTLKQRRGKKSVASTTSVPTPLEQMRSAQAKLIVSRDRTADLHAAWRGQLFRFSLLVVLVTMCQLQTSLSACKREIKEQKGTTVSGVEAIKILIGDSYCELMGVIISSSLAYFLALGLDTGLDLESWPYVLSTALAPICVGLFFNSRPVGCSGGEDLDMTDVNNKRHQFPAVILWHTVVTGAFWFMKKGMKECEENVKLCTQSIENFEKMNEKMAKKAKVKTAKKNE</sequence>
<dbReference type="EMBL" id="JALLPB020000062">
    <property type="protein sequence ID" value="KAL3822577.1"/>
    <property type="molecule type" value="Genomic_DNA"/>
</dbReference>
<reference evidence="2 3" key="1">
    <citation type="submission" date="2024-10" db="EMBL/GenBank/DDBJ databases">
        <title>Updated reference genomes for cyclostephanoid diatoms.</title>
        <authorList>
            <person name="Roberts W.R."/>
            <person name="Alverson A.J."/>
        </authorList>
    </citation>
    <scope>NUCLEOTIDE SEQUENCE [LARGE SCALE GENOMIC DNA]</scope>
    <source>
        <strain evidence="2 3">AJA228-03</strain>
    </source>
</reference>
<accession>A0ABD3SE22</accession>
<keyword evidence="3" id="KW-1185">Reference proteome</keyword>
<dbReference type="AlphaFoldDB" id="A0ABD3SE22"/>
<dbReference type="Proteomes" id="UP001530377">
    <property type="component" value="Unassembled WGS sequence"/>
</dbReference>
<organism evidence="2 3">
    <name type="scientific">Cyclostephanos tholiformis</name>
    <dbReference type="NCBI Taxonomy" id="382380"/>
    <lineage>
        <taxon>Eukaryota</taxon>
        <taxon>Sar</taxon>
        <taxon>Stramenopiles</taxon>
        <taxon>Ochrophyta</taxon>
        <taxon>Bacillariophyta</taxon>
        <taxon>Coscinodiscophyceae</taxon>
        <taxon>Thalassiosirophycidae</taxon>
        <taxon>Stephanodiscales</taxon>
        <taxon>Stephanodiscaceae</taxon>
        <taxon>Cyclostephanos</taxon>
    </lineage>
</organism>
<proteinExistence type="predicted"/>
<feature type="region of interest" description="Disordered" evidence="1">
    <location>
        <begin position="1"/>
        <end position="22"/>
    </location>
</feature>
<evidence type="ECO:0000256" key="1">
    <source>
        <dbReference type="SAM" id="MobiDB-lite"/>
    </source>
</evidence>